<sequence>MNQIARIVSVIFHPLLLPTYWTILMAKVLPRGLAPFIEAQHLHLVGLMFIMTFFLPVVFFGLLKAIGLIPAMDMHHRKDRVKPFIFITLWYAIVALQMLLRDQITLNDSFMKFLIIIDVLVFLGTLFTFFFKISIHCIGMWGLVGMCLGLSFFQEDNTLLIPLVVLLLLSGIVMSSRLQLNAHTPKEIAAGSIVGLVVSVAAVFILF</sequence>
<evidence type="ECO:0000313" key="2">
    <source>
        <dbReference type="EMBL" id="RAV99969.1"/>
    </source>
</evidence>
<gene>
    <name evidence="2" type="ORF">DQQ10_15510</name>
</gene>
<dbReference type="AlphaFoldDB" id="A0A364Y1X5"/>
<reference evidence="2 3" key="1">
    <citation type="submission" date="2018-06" db="EMBL/GenBank/DDBJ databases">
        <title>Chryseolinea flavus sp. nov., a member of the phylum Bacteroidetes isolated from soil.</title>
        <authorList>
            <person name="Li Y."/>
            <person name="Wang J."/>
        </authorList>
    </citation>
    <scope>NUCLEOTIDE SEQUENCE [LARGE SCALE GENOMIC DNA]</scope>
    <source>
        <strain evidence="2 3">SDU1-6</strain>
    </source>
</reference>
<protein>
    <recommendedName>
        <fullName evidence="4">PAP2 superfamily protein</fullName>
    </recommendedName>
</protein>
<feature type="transmembrane region" description="Helical" evidence="1">
    <location>
        <begin position="159"/>
        <end position="176"/>
    </location>
</feature>
<feature type="transmembrane region" description="Helical" evidence="1">
    <location>
        <begin position="138"/>
        <end position="153"/>
    </location>
</feature>
<dbReference type="OrthoDB" id="9786064at2"/>
<dbReference type="RefSeq" id="WP_112747807.1">
    <property type="nucleotide sequence ID" value="NZ_QMFY01000008.1"/>
</dbReference>
<comment type="caution">
    <text evidence="2">The sequence shown here is derived from an EMBL/GenBank/DDBJ whole genome shotgun (WGS) entry which is preliminary data.</text>
</comment>
<organism evidence="2 3">
    <name type="scientific">Pseudochryseolinea flava</name>
    <dbReference type="NCBI Taxonomy" id="2059302"/>
    <lineage>
        <taxon>Bacteria</taxon>
        <taxon>Pseudomonadati</taxon>
        <taxon>Bacteroidota</taxon>
        <taxon>Cytophagia</taxon>
        <taxon>Cytophagales</taxon>
        <taxon>Fulvivirgaceae</taxon>
        <taxon>Pseudochryseolinea</taxon>
    </lineage>
</organism>
<keyword evidence="1" id="KW-0472">Membrane</keyword>
<dbReference type="EMBL" id="QMFY01000008">
    <property type="protein sequence ID" value="RAV99969.1"/>
    <property type="molecule type" value="Genomic_DNA"/>
</dbReference>
<accession>A0A364Y1X5</accession>
<feature type="transmembrane region" description="Helical" evidence="1">
    <location>
        <begin position="7"/>
        <end position="29"/>
    </location>
</feature>
<evidence type="ECO:0000313" key="3">
    <source>
        <dbReference type="Proteomes" id="UP000251889"/>
    </source>
</evidence>
<feature type="transmembrane region" description="Helical" evidence="1">
    <location>
        <begin position="41"/>
        <end position="63"/>
    </location>
</feature>
<dbReference type="Proteomes" id="UP000251889">
    <property type="component" value="Unassembled WGS sequence"/>
</dbReference>
<evidence type="ECO:0008006" key="4">
    <source>
        <dbReference type="Google" id="ProtNLM"/>
    </source>
</evidence>
<feature type="transmembrane region" description="Helical" evidence="1">
    <location>
        <begin position="188"/>
        <end position="206"/>
    </location>
</feature>
<dbReference type="Gene3D" id="1.20.144.10">
    <property type="entry name" value="Phosphatidic acid phosphatase type 2/haloperoxidase"/>
    <property type="match status" value="1"/>
</dbReference>
<feature type="transmembrane region" description="Helical" evidence="1">
    <location>
        <begin position="113"/>
        <end position="131"/>
    </location>
</feature>
<keyword evidence="3" id="KW-1185">Reference proteome</keyword>
<keyword evidence="1" id="KW-1133">Transmembrane helix</keyword>
<evidence type="ECO:0000256" key="1">
    <source>
        <dbReference type="SAM" id="Phobius"/>
    </source>
</evidence>
<proteinExistence type="predicted"/>
<keyword evidence="1" id="KW-0812">Transmembrane</keyword>
<name>A0A364Y1X5_9BACT</name>
<feature type="transmembrane region" description="Helical" evidence="1">
    <location>
        <begin position="84"/>
        <end position="101"/>
    </location>
</feature>